<protein>
    <submittedName>
        <fullName evidence="3">Phosphohydrolase</fullName>
    </submittedName>
</protein>
<reference evidence="3 4" key="1">
    <citation type="submission" date="2018-03" db="EMBL/GenBank/DDBJ databases">
        <title>Marinobacter brunus sp. nov., a marine bacterium of Gamma-proteobacteria isolated from the surface seawater of the South China Sea.</title>
        <authorList>
            <person name="Cheng H."/>
            <person name="Wu Y.-H."/>
            <person name="Xamxidin M."/>
            <person name="Xu X.-W."/>
        </authorList>
    </citation>
    <scope>NUCLEOTIDE SEQUENCE [LARGE SCALE GENOMIC DNA]</scope>
    <source>
        <strain evidence="3 4">NH169-3</strain>
    </source>
</reference>
<dbReference type="GO" id="GO:0006203">
    <property type="term" value="P:dGTP catabolic process"/>
    <property type="evidence" value="ECO:0007669"/>
    <property type="project" value="TreeGrafter"/>
</dbReference>
<dbReference type="GO" id="GO:0008832">
    <property type="term" value="F:dGTPase activity"/>
    <property type="evidence" value="ECO:0007669"/>
    <property type="project" value="TreeGrafter"/>
</dbReference>
<dbReference type="PANTHER" id="PTHR11373">
    <property type="entry name" value="DEOXYNUCLEOSIDE TRIPHOSPHATE TRIPHOSPHOHYDROLASE"/>
    <property type="match status" value="1"/>
</dbReference>
<gene>
    <name evidence="3" type="ORF">C7H09_04235</name>
</gene>
<dbReference type="SUPFAM" id="SSF109604">
    <property type="entry name" value="HD-domain/PDEase-like"/>
    <property type="match status" value="1"/>
</dbReference>
<dbReference type="AlphaFoldDB" id="A0A2T1KQ04"/>
<dbReference type="RefSeq" id="WP_106761379.1">
    <property type="nucleotide sequence ID" value="NZ_PXNP01000015.1"/>
</dbReference>
<evidence type="ECO:0000313" key="3">
    <source>
        <dbReference type="EMBL" id="PSF12226.1"/>
    </source>
</evidence>
<proteinExistence type="predicted"/>
<dbReference type="Gene3D" id="1.10.3210.10">
    <property type="entry name" value="Hypothetical protein af1432"/>
    <property type="match status" value="1"/>
</dbReference>
<keyword evidence="4" id="KW-1185">Reference proteome</keyword>
<keyword evidence="3" id="KW-0378">Hydrolase</keyword>
<dbReference type="InterPro" id="IPR050135">
    <property type="entry name" value="dGTPase-like"/>
</dbReference>
<evidence type="ECO:0000256" key="1">
    <source>
        <dbReference type="SAM" id="MobiDB-lite"/>
    </source>
</evidence>
<dbReference type="Proteomes" id="UP000239866">
    <property type="component" value="Unassembled WGS sequence"/>
</dbReference>
<dbReference type="CDD" id="cd00077">
    <property type="entry name" value="HDc"/>
    <property type="match status" value="1"/>
</dbReference>
<dbReference type="InterPro" id="IPR003607">
    <property type="entry name" value="HD/PDEase_dom"/>
</dbReference>
<sequence length="503" mass="57414">MRRAVNDLLGAYDKLIMDPVHGGIPLYRHEIQVIDHPLFQRLRNICQNDILSLVFPGATHSRFLHSIGVMHVGTRMFRAMIDAYLRERQLSEQTDLSLNQLDAIDYLAKTIRLGCLLHDSGHSSFSHQFTQARKIRQLMSRPGRFRDLWDGVDFTVYHPCEPEELEHEHYSVRVAHEVLAAVDLESAGLAAVDVIGIMETTQVTPSDTFCSHARTFWEFIAGEDASSGAIPEQDIPQLVLGLLSSIVSGEIDADRADYMLRDGFHSSVTIGGFNLDHLLSNLRFGWDVSEPWMGLAITPKGLGALEDFVYSRYQMYRKVYAHKTALGFDWLLREAINEVLEDPENFAWIDTCLSNMIWFAELTDNFFWEAFRKVARNKPDSDSFCIVNRVKLNHLDTRENLSSDDIRKHQQWLAEQLGIQANDVVTCSMRARFSNIQDNFNGIKVLVKAPITRQRSLKKITEVSAFFSKFGDGTITHFYRRPGATQSEWRPARSQSRSMHSTS</sequence>
<feature type="region of interest" description="Disordered" evidence="1">
    <location>
        <begin position="481"/>
        <end position="503"/>
    </location>
</feature>
<comment type="caution">
    <text evidence="3">The sequence shown here is derived from an EMBL/GenBank/DDBJ whole genome shotgun (WGS) entry which is preliminary data.</text>
</comment>
<feature type="compositionally biased region" description="Polar residues" evidence="1">
    <location>
        <begin position="484"/>
        <end position="503"/>
    </location>
</feature>
<accession>A0A2T1KQ04</accession>
<name>A0A2T1KQ04_9GAMM</name>
<organism evidence="3 4">
    <name type="scientific">Marinobacter fuscus</name>
    <dbReference type="NCBI Taxonomy" id="2109942"/>
    <lineage>
        <taxon>Bacteria</taxon>
        <taxon>Pseudomonadati</taxon>
        <taxon>Pseudomonadota</taxon>
        <taxon>Gammaproteobacteria</taxon>
        <taxon>Pseudomonadales</taxon>
        <taxon>Marinobacteraceae</taxon>
        <taxon>Marinobacter</taxon>
    </lineage>
</organism>
<dbReference type="PANTHER" id="PTHR11373:SF4">
    <property type="entry name" value="DEOXYNUCLEOSIDE TRIPHOSPHATE TRIPHOSPHOHYDROLASE SAMHD1"/>
    <property type="match status" value="1"/>
</dbReference>
<dbReference type="OrthoDB" id="9803619at2"/>
<feature type="domain" description="HD/PDEase" evidence="2">
    <location>
        <begin position="58"/>
        <end position="268"/>
    </location>
</feature>
<dbReference type="EMBL" id="PXNP01000015">
    <property type="protein sequence ID" value="PSF12226.1"/>
    <property type="molecule type" value="Genomic_DNA"/>
</dbReference>
<evidence type="ECO:0000259" key="2">
    <source>
        <dbReference type="SMART" id="SM00471"/>
    </source>
</evidence>
<evidence type="ECO:0000313" key="4">
    <source>
        <dbReference type="Proteomes" id="UP000239866"/>
    </source>
</evidence>
<dbReference type="SMART" id="SM00471">
    <property type="entry name" value="HDc"/>
    <property type="match status" value="1"/>
</dbReference>